<dbReference type="AlphaFoldDB" id="A0A2M4DIB9"/>
<dbReference type="EMBL" id="GGFL01013132">
    <property type="protein sequence ID" value="MBW77310.1"/>
    <property type="molecule type" value="Transcribed_RNA"/>
</dbReference>
<proteinExistence type="predicted"/>
<evidence type="ECO:0000256" key="1">
    <source>
        <dbReference type="SAM" id="SignalP"/>
    </source>
</evidence>
<keyword evidence="1" id="KW-0732">Signal</keyword>
<organism evidence="2">
    <name type="scientific">Anopheles darlingi</name>
    <name type="common">Mosquito</name>
    <dbReference type="NCBI Taxonomy" id="43151"/>
    <lineage>
        <taxon>Eukaryota</taxon>
        <taxon>Metazoa</taxon>
        <taxon>Ecdysozoa</taxon>
        <taxon>Arthropoda</taxon>
        <taxon>Hexapoda</taxon>
        <taxon>Insecta</taxon>
        <taxon>Pterygota</taxon>
        <taxon>Neoptera</taxon>
        <taxon>Endopterygota</taxon>
        <taxon>Diptera</taxon>
        <taxon>Nematocera</taxon>
        <taxon>Culicoidea</taxon>
        <taxon>Culicidae</taxon>
        <taxon>Anophelinae</taxon>
        <taxon>Anopheles</taxon>
    </lineage>
</organism>
<evidence type="ECO:0000313" key="2">
    <source>
        <dbReference type="EMBL" id="MBW77310.1"/>
    </source>
</evidence>
<accession>A0A2M4DIB9</accession>
<feature type="signal peptide" evidence="1">
    <location>
        <begin position="1"/>
        <end position="16"/>
    </location>
</feature>
<feature type="chain" id="PRO_5014986340" evidence="1">
    <location>
        <begin position="17"/>
        <end position="88"/>
    </location>
</feature>
<name>A0A2M4DIB9_ANODA</name>
<reference evidence="2" key="1">
    <citation type="submission" date="2018-01" db="EMBL/GenBank/DDBJ databases">
        <title>An insight into the sialome of Amazonian anophelines.</title>
        <authorList>
            <person name="Ribeiro J.M."/>
            <person name="Scarpassa V."/>
            <person name="Calvo E."/>
        </authorList>
    </citation>
    <scope>NUCLEOTIDE SEQUENCE</scope>
</reference>
<protein>
    <submittedName>
        <fullName evidence="2">Putative secreted protein</fullName>
    </submittedName>
</protein>
<sequence>MLRMLLMLLLMLLLLADDQTHLGGTLVHVLGRTDALVGVIGDGAGGAHRTGRVVRLRSLHPVRSYRGGPTLATALARTLATHTVHRLR</sequence>